<reference evidence="1" key="1">
    <citation type="submission" date="2015-05" db="EMBL/GenBank/DDBJ databases">
        <title>Permanent draft genome of Rhodopirellula islandicus K833.</title>
        <authorList>
            <person name="Kizina J."/>
            <person name="Richter M."/>
            <person name="Glockner F.O."/>
            <person name="Harder J."/>
        </authorList>
    </citation>
    <scope>NUCLEOTIDE SEQUENCE [LARGE SCALE GENOMIC DNA]</scope>
    <source>
        <strain evidence="1">K833</strain>
    </source>
</reference>
<gene>
    <name evidence="1" type="ORF">RISK_001522</name>
</gene>
<keyword evidence="2" id="KW-1185">Reference proteome</keyword>
<evidence type="ECO:0000313" key="1">
    <source>
        <dbReference type="EMBL" id="KLU06311.1"/>
    </source>
</evidence>
<dbReference type="EMBL" id="LECT01000015">
    <property type="protein sequence ID" value="KLU06311.1"/>
    <property type="molecule type" value="Genomic_DNA"/>
</dbReference>
<sequence>MIQMGFMPKLREETGGKWQEAAVEAANQVKRASDGQFAG</sequence>
<dbReference type="Proteomes" id="UP000036367">
    <property type="component" value="Unassembled WGS sequence"/>
</dbReference>
<accession>A0A0J1BIC0</accession>
<protein>
    <submittedName>
        <fullName evidence="1">Uncharacterized protein</fullName>
    </submittedName>
</protein>
<proteinExistence type="predicted"/>
<comment type="caution">
    <text evidence="1">The sequence shown here is derived from an EMBL/GenBank/DDBJ whole genome shotgun (WGS) entry which is preliminary data.</text>
</comment>
<dbReference type="PATRIC" id="fig|595434.4.peg.1457"/>
<organism evidence="1 2">
    <name type="scientific">Rhodopirellula islandica</name>
    <dbReference type="NCBI Taxonomy" id="595434"/>
    <lineage>
        <taxon>Bacteria</taxon>
        <taxon>Pseudomonadati</taxon>
        <taxon>Planctomycetota</taxon>
        <taxon>Planctomycetia</taxon>
        <taxon>Pirellulales</taxon>
        <taxon>Pirellulaceae</taxon>
        <taxon>Rhodopirellula</taxon>
    </lineage>
</organism>
<dbReference type="AlphaFoldDB" id="A0A0J1BIC0"/>
<evidence type="ECO:0000313" key="2">
    <source>
        <dbReference type="Proteomes" id="UP000036367"/>
    </source>
</evidence>
<name>A0A0J1BIC0_RHOIS</name>
<dbReference type="STRING" id="595434.RISK_001522"/>